<reference evidence="1" key="1">
    <citation type="submission" date="2021-02" db="EMBL/GenBank/DDBJ databases">
        <authorList>
            <person name="Nowell W R."/>
        </authorList>
    </citation>
    <scope>NUCLEOTIDE SEQUENCE</scope>
</reference>
<comment type="caution">
    <text evidence="1">The sequence shown here is derived from an EMBL/GenBank/DDBJ whole genome shotgun (WGS) entry which is preliminary data.</text>
</comment>
<gene>
    <name evidence="1" type="ORF">KXQ929_LOCUS41425</name>
</gene>
<dbReference type="EMBL" id="CAJOBB010009293">
    <property type="protein sequence ID" value="CAF4225244.1"/>
    <property type="molecule type" value="Genomic_DNA"/>
</dbReference>
<evidence type="ECO:0000313" key="1">
    <source>
        <dbReference type="EMBL" id="CAF4225244.1"/>
    </source>
</evidence>
<sequence>FVQKAKEPQQAENTAAYLSQIIDGLSENTDTFELYYYLPSNSSASSSSR</sequence>
<evidence type="ECO:0000313" key="2">
    <source>
        <dbReference type="Proteomes" id="UP000663868"/>
    </source>
</evidence>
<dbReference type="Proteomes" id="UP000663868">
    <property type="component" value="Unassembled WGS sequence"/>
</dbReference>
<protein>
    <submittedName>
        <fullName evidence="1">Uncharacterized protein</fullName>
    </submittedName>
</protein>
<proteinExistence type="predicted"/>
<accession>A0A820CQ59</accession>
<feature type="non-terminal residue" evidence="1">
    <location>
        <position position="1"/>
    </location>
</feature>
<name>A0A820CQ59_9BILA</name>
<dbReference type="AlphaFoldDB" id="A0A820CQ59"/>
<organism evidence="1 2">
    <name type="scientific">Adineta steineri</name>
    <dbReference type="NCBI Taxonomy" id="433720"/>
    <lineage>
        <taxon>Eukaryota</taxon>
        <taxon>Metazoa</taxon>
        <taxon>Spiralia</taxon>
        <taxon>Gnathifera</taxon>
        <taxon>Rotifera</taxon>
        <taxon>Eurotatoria</taxon>
        <taxon>Bdelloidea</taxon>
        <taxon>Adinetida</taxon>
        <taxon>Adinetidae</taxon>
        <taxon>Adineta</taxon>
    </lineage>
</organism>